<keyword evidence="5" id="KW-1185">Reference proteome</keyword>
<accession>A0ABU9HYA6</accession>
<sequence>MKTTTLTNPFAEDVTKGLTASPKFLPSKYFYDDRGSRIFMEIMAMPEYYPTGCEFEILSQQSPAIVNELPFTAPFNIIEFGCGDGMKTKHLLKAFMEHGVPFTYIPIDISQEAIDVLEANINLALPGIDMQPQTGDYFEALTGIDSGKPALFLFLGGNIGNYKDAEAIALLEKFHTQMKAGDMLLMGMDLQKNPRVIQKAYDDSYGVTKSFNMNLLTRINRELDADINLDQFDFYCDYNPQNGEVNSYLVSLKKQHVHSALLNTTFYFEKDELVWTELSKKYTLESITTLAGSAGFNVVHNFMDCMHYFTDSLWIK</sequence>
<dbReference type="GO" id="GO:0032259">
    <property type="term" value="P:methylation"/>
    <property type="evidence" value="ECO:0007669"/>
    <property type="project" value="UniProtKB-KW"/>
</dbReference>
<dbReference type="InterPro" id="IPR051128">
    <property type="entry name" value="EgtD_Methyltrsf_superfamily"/>
</dbReference>
<organism evidence="4 5">
    <name type="scientific">Flavobacterium arundinis</name>
    <dbReference type="NCBI Taxonomy" id="3139143"/>
    <lineage>
        <taxon>Bacteria</taxon>
        <taxon>Pseudomonadati</taxon>
        <taxon>Bacteroidota</taxon>
        <taxon>Flavobacteriia</taxon>
        <taxon>Flavobacteriales</taxon>
        <taxon>Flavobacteriaceae</taxon>
        <taxon>Flavobacterium</taxon>
    </lineage>
</organism>
<protein>
    <submittedName>
        <fullName evidence="4">L-histidine N(Alpha)-methyltransferase</fullName>
        <ecNumber evidence="4">2.1.1.44</ecNumber>
    </submittedName>
</protein>
<dbReference type="Gene3D" id="3.40.50.150">
    <property type="entry name" value="Vaccinia Virus protein VP39"/>
    <property type="match status" value="1"/>
</dbReference>
<dbReference type="PANTHER" id="PTHR43397:SF1">
    <property type="entry name" value="ERGOTHIONEINE BIOSYNTHESIS PROTEIN 1"/>
    <property type="match status" value="1"/>
</dbReference>
<proteinExistence type="predicted"/>
<dbReference type="Proteomes" id="UP001464555">
    <property type="component" value="Unassembled WGS sequence"/>
</dbReference>
<dbReference type="InterPro" id="IPR019257">
    <property type="entry name" value="MeTrfase_dom"/>
</dbReference>
<comment type="caution">
    <text evidence="4">The sequence shown here is derived from an EMBL/GenBank/DDBJ whole genome shotgun (WGS) entry which is preliminary data.</text>
</comment>
<dbReference type="EC" id="2.1.1.44" evidence="4"/>
<dbReference type="InterPro" id="IPR029063">
    <property type="entry name" value="SAM-dependent_MTases_sf"/>
</dbReference>
<reference evidence="4 5" key="1">
    <citation type="submission" date="2024-04" db="EMBL/GenBank/DDBJ databases">
        <title>Flavobacterium sp. DGU11 16S ribosomal RNA gene Genome sequencing and assembly.</title>
        <authorList>
            <person name="Park S."/>
        </authorList>
    </citation>
    <scope>NUCLEOTIDE SEQUENCE [LARGE SCALE GENOMIC DNA]</scope>
    <source>
        <strain evidence="4 5">DGU11</strain>
    </source>
</reference>
<dbReference type="SUPFAM" id="SSF53335">
    <property type="entry name" value="S-adenosyl-L-methionine-dependent methyltransferases"/>
    <property type="match status" value="1"/>
</dbReference>
<feature type="domain" description="Histidine-specific methyltransferase SAM-dependent" evidence="3">
    <location>
        <begin position="10"/>
        <end position="314"/>
    </location>
</feature>
<name>A0ABU9HYA6_9FLAO</name>
<dbReference type="InterPro" id="IPR017804">
    <property type="entry name" value="MeTrfase_EgtD-like"/>
</dbReference>
<keyword evidence="2 4" id="KW-0808">Transferase</keyword>
<dbReference type="EMBL" id="JBBYHR010000007">
    <property type="protein sequence ID" value="MEL1245121.1"/>
    <property type="molecule type" value="Genomic_DNA"/>
</dbReference>
<evidence type="ECO:0000313" key="4">
    <source>
        <dbReference type="EMBL" id="MEL1245121.1"/>
    </source>
</evidence>
<dbReference type="GO" id="GO:0052706">
    <property type="term" value="F:L-histidine N(alpha)-methyltransferase activity"/>
    <property type="evidence" value="ECO:0007669"/>
    <property type="project" value="UniProtKB-EC"/>
</dbReference>
<gene>
    <name evidence="4" type="primary">egtD</name>
    <name evidence="4" type="ORF">AAEO56_12665</name>
</gene>
<evidence type="ECO:0000259" key="3">
    <source>
        <dbReference type="Pfam" id="PF10017"/>
    </source>
</evidence>
<dbReference type="RefSeq" id="WP_341697437.1">
    <property type="nucleotide sequence ID" value="NZ_JBBYHR010000007.1"/>
</dbReference>
<evidence type="ECO:0000256" key="1">
    <source>
        <dbReference type="ARBA" id="ARBA00022603"/>
    </source>
</evidence>
<evidence type="ECO:0000313" key="5">
    <source>
        <dbReference type="Proteomes" id="UP001464555"/>
    </source>
</evidence>
<dbReference type="PIRSF" id="PIRSF018005">
    <property type="entry name" value="UCP018005"/>
    <property type="match status" value="1"/>
</dbReference>
<keyword evidence="1 4" id="KW-0489">Methyltransferase</keyword>
<dbReference type="Pfam" id="PF10017">
    <property type="entry name" value="Methyltransf_33"/>
    <property type="match status" value="1"/>
</dbReference>
<dbReference type="InterPro" id="IPR035094">
    <property type="entry name" value="EgtD"/>
</dbReference>
<dbReference type="NCBIfam" id="TIGR03438">
    <property type="entry name" value="egtD_ergothio"/>
    <property type="match status" value="1"/>
</dbReference>
<dbReference type="PANTHER" id="PTHR43397">
    <property type="entry name" value="ERGOTHIONEINE BIOSYNTHESIS PROTEIN 1"/>
    <property type="match status" value="1"/>
</dbReference>
<evidence type="ECO:0000256" key="2">
    <source>
        <dbReference type="ARBA" id="ARBA00022679"/>
    </source>
</evidence>